<keyword evidence="2 5" id="KW-0812">Transmembrane</keyword>
<feature type="transmembrane region" description="Helical" evidence="5">
    <location>
        <begin position="81"/>
        <end position="101"/>
    </location>
</feature>
<feature type="transmembrane region" description="Helical" evidence="5">
    <location>
        <begin position="34"/>
        <end position="52"/>
    </location>
</feature>
<dbReference type="InterPro" id="IPR000515">
    <property type="entry name" value="MetI-like"/>
</dbReference>
<dbReference type="Pfam" id="PF00528">
    <property type="entry name" value="BPD_transp_1"/>
    <property type="match status" value="2"/>
</dbReference>
<gene>
    <name evidence="7" type="ORF">CRM94_28835</name>
</gene>
<feature type="transmembrane region" description="Helical" evidence="5">
    <location>
        <begin position="343"/>
        <end position="364"/>
    </location>
</feature>
<organism evidence="7 8">
    <name type="scientific">Burkholderia gladioli</name>
    <name type="common">Pseudomonas marginata</name>
    <name type="synonym">Phytomonas marginata</name>
    <dbReference type="NCBI Taxonomy" id="28095"/>
    <lineage>
        <taxon>Bacteria</taxon>
        <taxon>Pseudomonadati</taxon>
        <taxon>Pseudomonadota</taxon>
        <taxon>Betaproteobacteria</taxon>
        <taxon>Burkholderiales</taxon>
        <taxon>Burkholderiaceae</taxon>
        <taxon>Burkholderia</taxon>
    </lineage>
</organism>
<evidence type="ECO:0000256" key="5">
    <source>
        <dbReference type="RuleBase" id="RU363032"/>
    </source>
</evidence>
<dbReference type="RefSeq" id="WP_098154012.1">
    <property type="nucleotide sequence ID" value="NZ_CADEWA010000003.1"/>
</dbReference>
<feature type="transmembrane region" description="Helical" evidence="5">
    <location>
        <begin position="134"/>
        <end position="155"/>
    </location>
</feature>
<dbReference type="EMBL" id="PDDY01000004">
    <property type="protein sequence ID" value="PEH38403.1"/>
    <property type="molecule type" value="Genomic_DNA"/>
</dbReference>
<reference evidence="8" key="1">
    <citation type="submission" date="2017-09" db="EMBL/GenBank/DDBJ databases">
        <title>FDA dAtabase for Regulatory Grade micrObial Sequences (FDA-ARGOS): Supporting development and validation of Infectious Disease Dx tests.</title>
        <authorList>
            <person name="Minogue T."/>
            <person name="Wolcott M."/>
            <person name="Wasieloski L."/>
            <person name="Aguilar W."/>
            <person name="Moore D."/>
            <person name="Tallon L."/>
            <person name="Sadzewicz L."/>
            <person name="Ott S."/>
            <person name="Zhao X."/>
            <person name="Nagaraj S."/>
            <person name="Vavikolanu K."/>
            <person name="Aluvathingal J."/>
            <person name="Nadendla S."/>
            <person name="Sichtig H."/>
        </authorList>
    </citation>
    <scope>NUCLEOTIDE SEQUENCE [LARGE SCALE GENOMIC DNA]</scope>
    <source>
        <strain evidence="8">FDAARGOS_390</strain>
    </source>
</reference>
<dbReference type="InterPro" id="IPR035906">
    <property type="entry name" value="MetI-like_sf"/>
</dbReference>
<dbReference type="GO" id="GO:0005886">
    <property type="term" value="C:plasma membrane"/>
    <property type="evidence" value="ECO:0007669"/>
    <property type="project" value="UniProtKB-SubCell"/>
</dbReference>
<dbReference type="PROSITE" id="PS50928">
    <property type="entry name" value="ABC_TM1"/>
    <property type="match status" value="2"/>
</dbReference>
<feature type="domain" description="ABC transmembrane type-1" evidence="6">
    <location>
        <begin position="77"/>
        <end position="276"/>
    </location>
</feature>
<accession>A0A2A7S4L1</accession>
<feature type="transmembrane region" description="Helical" evidence="5">
    <location>
        <begin position="376"/>
        <end position="404"/>
    </location>
</feature>
<sequence>MSRHDRPREALVQIHPELARDARRTWPAPGWRDLAATLIVASCLLLAGIWASRVGGPLSLGPERTLSLSPGALPGYTLRSVARMLAALLASFVFTLGYASLAARSRRAGAVLIPLLDVLQSVPILGYLSLTVLFFLSLFPGRVLGAECAAVFAIFTSQAWNMTFSFYQALCTVPRDLDEAARGFRLSGWQRFWRVEVPFALPGLVWNAMMSMSGGWFFVVASEAIAVGGLRVELPGVGAYVALAIERRDLAAVGWAVAAMSVAIVSCDQLLFRPLMAWSERFRYGDAEPASAPRSWVLEVFRRSAWAACAARPLAGLLRRAARARLRPPQWRWPERFKLPAGALARLGMLPCGAALAWLGFALYRAGRPALAWADLYAVTCAGALTTLRVGVLVMLASLVWVPLGIAIGLRPKLAARIQPVSQFLAAFPANLLFPVAVVAILRLHLRVDIWLALLMMLGAQWYILFNVIAGASAFPADLREAADSLRLSTRTWWRRVMLPGVFPYYLTGAITASGGAWNASVVGEAVNWGDTRLDAGGLGAYIARATAAGDYPRIALGVAFMSMLVVAISRLVWRPMYAFAQRRTRLD</sequence>
<comment type="similarity">
    <text evidence="5">Belongs to the binding-protein-dependent transport system permease family.</text>
</comment>
<evidence type="ECO:0000256" key="2">
    <source>
        <dbReference type="ARBA" id="ARBA00022692"/>
    </source>
</evidence>
<dbReference type="PANTHER" id="PTHR42744:SF1">
    <property type="entry name" value="BINDING-PROTEIN-DEPENDENT TRANSPORT SYSTEMS INNER MEMBRANE COMPONENT"/>
    <property type="match status" value="1"/>
</dbReference>
<protein>
    <submittedName>
        <fullName evidence="7">Sulfonate ABC transporter permease</fullName>
    </submittedName>
</protein>
<dbReference type="Gene3D" id="1.10.3720.10">
    <property type="entry name" value="MetI-like"/>
    <property type="match status" value="2"/>
</dbReference>
<dbReference type="SUPFAM" id="SSF161098">
    <property type="entry name" value="MetI-like"/>
    <property type="match status" value="2"/>
</dbReference>
<evidence type="ECO:0000256" key="1">
    <source>
        <dbReference type="ARBA" id="ARBA00004651"/>
    </source>
</evidence>
<evidence type="ECO:0000313" key="8">
    <source>
        <dbReference type="Proteomes" id="UP000220629"/>
    </source>
</evidence>
<feature type="transmembrane region" description="Helical" evidence="5">
    <location>
        <begin position="199"/>
        <end position="219"/>
    </location>
</feature>
<evidence type="ECO:0000256" key="3">
    <source>
        <dbReference type="ARBA" id="ARBA00022989"/>
    </source>
</evidence>
<dbReference type="PANTHER" id="PTHR42744">
    <property type="entry name" value="BINDING-PROTEIN-DEPENDENT TRANSPORT SYSTEMS INNER MEMBRANE COMPONENT"/>
    <property type="match status" value="1"/>
</dbReference>
<evidence type="ECO:0000256" key="4">
    <source>
        <dbReference type="ARBA" id="ARBA00023136"/>
    </source>
</evidence>
<evidence type="ECO:0000313" key="7">
    <source>
        <dbReference type="EMBL" id="PEH38403.1"/>
    </source>
</evidence>
<dbReference type="AlphaFoldDB" id="A0A2A7S4L1"/>
<evidence type="ECO:0000259" key="6">
    <source>
        <dbReference type="PROSITE" id="PS50928"/>
    </source>
</evidence>
<keyword evidence="3 5" id="KW-1133">Transmembrane helix</keyword>
<name>A0A2A7S4L1_BURGA</name>
<feature type="transmembrane region" description="Helical" evidence="5">
    <location>
        <begin position="424"/>
        <end position="444"/>
    </location>
</feature>
<keyword evidence="5" id="KW-0813">Transport</keyword>
<comment type="caution">
    <text evidence="7">The sequence shown here is derived from an EMBL/GenBank/DDBJ whole genome shotgun (WGS) entry which is preliminary data.</text>
</comment>
<proteinExistence type="inferred from homology"/>
<dbReference type="CDD" id="cd06261">
    <property type="entry name" value="TM_PBP2"/>
    <property type="match status" value="2"/>
</dbReference>
<feature type="domain" description="ABC transmembrane type-1" evidence="6">
    <location>
        <begin position="387"/>
        <end position="573"/>
    </location>
</feature>
<dbReference type="Proteomes" id="UP000220629">
    <property type="component" value="Unassembled WGS sequence"/>
</dbReference>
<comment type="subcellular location">
    <subcellularLocation>
        <location evidence="1 5">Cell membrane</location>
        <topology evidence="1 5">Multi-pass membrane protein</topology>
    </subcellularLocation>
</comment>
<dbReference type="GO" id="GO:0055085">
    <property type="term" value="P:transmembrane transport"/>
    <property type="evidence" value="ECO:0007669"/>
    <property type="project" value="InterPro"/>
</dbReference>
<feature type="transmembrane region" description="Helical" evidence="5">
    <location>
        <begin position="450"/>
        <end position="476"/>
    </location>
</feature>
<feature type="transmembrane region" description="Helical" evidence="5">
    <location>
        <begin position="555"/>
        <end position="574"/>
    </location>
</feature>
<keyword evidence="4 5" id="KW-0472">Membrane</keyword>
<feature type="transmembrane region" description="Helical" evidence="5">
    <location>
        <begin position="252"/>
        <end position="272"/>
    </location>
</feature>